<feature type="compositionally biased region" description="Basic and acidic residues" evidence="2">
    <location>
        <begin position="10"/>
        <end position="20"/>
    </location>
</feature>
<name>A0AAD7APB2_9AGAR</name>
<feature type="compositionally biased region" description="Basic and acidic residues" evidence="2">
    <location>
        <begin position="321"/>
        <end position="334"/>
    </location>
</feature>
<feature type="region of interest" description="Disordered" evidence="2">
    <location>
        <begin position="113"/>
        <end position="136"/>
    </location>
</feature>
<feature type="coiled-coil region" evidence="1">
    <location>
        <begin position="38"/>
        <end position="80"/>
    </location>
</feature>
<protein>
    <recommendedName>
        <fullName evidence="3">BAG domain-containing protein</fullName>
    </recommendedName>
</protein>
<accession>A0AAD7APB2</accession>
<keyword evidence="1" id="KW-0175">Coiled coil</keyword>
<evidence type="ECO:0000256" key="2">
    <source>
        <dbReference type="SAM" id="MobiDB-lite"/>
    </source>
</evidence>
<evidence type="ECO:0000259" key="3">
    <source>
        <dbReference type="Pfam" id="PF02179"/>
    </source>
</evidence>
<evidence type="ECO:0000313" key="5">
    <source>
        <dbReference type="Proteomes" id="UP001218218"/>
    </source>
</evidence>
<feature type="region of interest" description="Disordered" evidence="2">
    <location>
        <begin position="380"/>
        <end position="414"/>
    </location>
</feature>
<sequence length="493" mass="54052">MYSQSHAHQYRRESPSPRDRYVSALSRVRQAEVEYTAYLAEQEHIKSLARQNEQARAERVRQAELEYAAYMAQQERARRAQVQQRRNEQARAAAVKRMQMLVLHAAVSSLLKGRDESQAQVPHQPVQPTPDLSAAPKLQRRNHVRFVRRSEQPVEPVSAVQTALKGRLALEPNVEVHATIRSILSNLSSGPVVPKSTAAIHRVARAFRTLSSEFAFPSQLDFLAAGSDTYSAAKLPYTPRNAPIRHYAHALNDLLSQLDAIDSEGDAAVRRQRKVVVGMVEKALEDLDRIVEGRWKLQDTRGNNTRLDSVASSTATASSRVADRREQPVADQETKSSQTASIPEDDSRPVPPVREASQAPLPSEELNALGETPVSYVEFQGTSPELSPLSTSEPRRSGSVSEIPTPSDSQPAGVDAVTAGEQELLETLSVPVDDESIAQASIDPIVPPSSPKALAFPSSPKSISLVAPVPDDLVVVDDEKDDDSTASWSEIED</sequence>
<feature type="region of interest" description="Disordered" evidence="2">
    <location>
        <begin position="1"/>
        <end position="20"/>
    </location>
</feature>
<comment type="caution">
    <text evidence="4">The sequence shown here is derived from an EMBL/GenBank/DDBJ whole genome shotgun (WGS) entry which is preliminary data.</text>
</comment>
<dbReference type="EMBL" id="JARIHO010000003">
    <property type="protein sequence ID" value="KAJ7363914.1"/>
    <property type="molecule type" value="Genomic_DNA"/>
</dbReference>
<proteinExistence type="predicted"/>
<dbReference type="GO" id="GO:0051087">
    <property type="term" value="F:protein-folding chaperone binding"/>
    <property type="evidence" value="ECO:0007669"/>
    <property type="project" value="InterPro"/>
</dbReference>
<organism evidence="4 5">
    <name type="scientific">Mycena albidolilacea</name>
    <dbReference type="NCBI Taxonomy" id="1033008"/>
    <lineage>
        <taxon>Eukaryota</taxon>
        <taxon>Fungi</taxon>
        <taxon>Dikarya</taxon>
        <taxon>Basidiomycota</taxon>
        <taxon>Agaricomycotina</taxon>
        <taxon>Agaricomycetes</taxon>
        <taxon>Agaricomycetidae</taxon>
        <taxon>Agaricales</taxon>
        <taxon>Marasmiineae</taxon>
        <taxon>Mycenaceae</taxon>
        <taxon>Mycena</taxon>
    </lineage>
</organism>
<evidence type="ECO:0000313" key="4">
    <source>
        <dbReference type="EMBL" id="KAJ7363914.1"/>
    </source>
</evidence>
<feature type="domain" description="BAG" evidence="3">
    <location>
        <begin position="247"/>
        <end position="289"/>
    </location>
</feature>
<keyword evidence="5" id="KW-1185">Reference proteome</keyword>
<dbReference type="InterPro" id="IPR003103">
    <property type="entry name" value="BAG_domain"/>
</dbReference>
<feature type="compositionally biased region" description="Low complexity" evidence="2">
    <location>
        <begin position="382"/>
        <end position="392"/>
    </location>
</feature>
<gene>
    <name evidence="4" type="ORF">DFH08DRAFT_730174</name>
</gene>
<feature type="compositionally biased region" description="Low complexity" evidence="2">
    <location>
        <begin position="308"/>
        <end position="320"/>
    </location>
</feature>
<dbReference type="SUPFAM" id="SSF63491">
    <property type="entry name" value="BAG domain"/>
    <property type="match status" value="1"/>
</dbReference>
<dbReference type="InterPro" id="IPR036533">
    <property type="entry name" value="BAG_dom_sf"/>
</dbReference>
<dbReference type="Proteomes" id="UP001218218">
    <property type="component" value="Unassembled WGS sequence"/>
</dbReference>
<feature type="compositionally biased region" description="Polar residues" evidence="2">
    <location>
        <begin position="398"/>
        <end position="410"/>
    </location>
</feature>
<reference evidence="4" key="1">
    <citation type="submission" date="2023-03" db="EMBL/GenBank/DDBJ databases">
        <title>Massive genome expansion in bonnet fungi (Mycena s.s.) driven by repeated elements and novel gene families across ecological guilds.</title>
        <authorList>
            <consortium name="Lawrence Berkeley National Laboratory"/>
            <person name="Harder C.B."/>
            <person name="Miyauchi S."/>
            <person name="Viragh M."/>
            <person name="Kuo A."/>
            <person name="Thoen E."/>
            <person name="Andreopoulos B."/>
            <person name="Lu D."/>
            <person name="Skrede I."/>
            <person name="Drula E."/>
            <person name="Henrissat B."/>
            <person name="Morin E."/>
            <person name="Kohler A."/>
            <person name="Barry K."/>
            <person name="LaButti K."/>
            <person name="Morin E."/>
            <person name="Salamov A."/>
            <person name="Lipzen A."/>
            <person name="Mereny Z."/>
            <person name="Hegedus B."/>
            <person name="Baldrian P."/>
            <person name="Stursova M."/>
            <person name="Weitz H."/>
            <person name="Taylor A."/>
            <person name="Grigoriev I.V."/>
            <person name="Nagy L.G."/>
            <person name="Martin F."/>
            <person name="Kauserud H."/>
        </authorList>
    </citation>
    <scope>NUCLEOTIDE SEQUENCE</scope>
    <source>
        <strain evidence="4">CBHHK002</strain>
    </source>
</reference>
<dbReference type="Gene3D" id="1.20.58.120">
    <property type="entry name" value="BAG domain"/>
    <property type="match status" value="1"/>
</dbReference>
<feature type="region of interest" description="Disordered" evidence="2">
    <location>
        <begin position="304"/>
        <end position="366"/>
    </location>
</feature>
<dbReference type="Pfam" id="PF02179">
    <property type="entry name" value="BAG"/>
    <property type="match status" value="1"/>
</dbReference>
<evidence type="ECO:0000256" key="1">
    <source>
        <dbReference type="SAM" id="Coils"/>
    </source>
</evidence>
<dbReference type="AlphaFoldDB" id="A0AAD7APB2"/>